<dbReference type="Proteomes" id="UP000266385">
    <property type="component" value="Unassembled WGS sequence"/>
</dbReference>
<dbReference type="AlphaFoldDB" id="A0A399RKM0"/>
<comment type="caution">
    <text evidence="2">The sequence shown here is derived from an EMBL/GenBank/DDBJ whole genome shotgun (WGS) entry which is preliminary data.</text>
</comment>
<evidence type="ECO:0000259" key="1">
    <source>
        <dbReference type="Pfam" id="PF02602"/>
    </source>
</evidence>
<organism evidence="2 3">
    <name type="scientific">Henriciella mobilis</name>
    <dbReference type="NCBI Taxonomy" id="2305467"/>
    <lineage>
        <taxon>Bacteria</taxon>
        <taxon>Pseudomonadati</taxon>
        <taxon>Pseudomonadota</taxon>
        <taxon>Alphaproteobacteria</taxon>
        <taxon>Hyphomonadales</taxon>
        <taxon>Hyphomonadaceae</taxon>
        <taxon>Henriciella</taxon>
    </lineage>
</organism>
<dbReference type="CDD" id="cd06578">
    <property type="entry name" value="HemD"/>
    <property type="match status" value="1"/>
</dbReference>
<dbReference type="InterPro" id="IPR003754">
    <property type="entry name" value="4pyrrol_synth_uPrphyn_synth"/>
</dbReference>
<dbReference type="OrthoDB" id="7204250at2"/>
<dbReference type="Gene3D" id="3.40.50.10090">
    <property type="match status" value="2"/>
</dbReference>
<name>A0A399RKM0_9PROT</name>
<dbReference type="EMBL" id="QWFX01000006">
    <property type="protein sequence ID" value="RIJ30557.1"/>
    <property type="molecule type" value="Genomic_DNA"/>
</dbReference>
<dbReference type="GO" id="GO:0006780">
    <property type="term" value="P:uroporphyrinogen III biosynthetic process"/>
    <property type="evidence" value="ECO:0007669"/>
    <property type="project" value="InterPro"/>
</dbReference>
<gene>
    <name evidence="2" type="ORF">D1223_08010</name>
</gene>
<proteinExistence type="predicted"/>
<dbReference type="InterPro" id="IPR036108">
    <property type="entry name" value="4pyrrol_syn_uPrphyn_synt_sf"/>
</dbReference>
<dbReference type="Pfam" id="PF02602">
    <property type="entry name" value="HEM4"/>
    <property type="match status" value="1"/>
</dbReference>
<dbReference type="PANTHER" id="PTHR12390:SF0">
    <property type="entry name" value="UROPORPHYRINOGEN-III SYNTHASE"/>
    <property type="match status" value="1"/>
</dbReference>
<dbReference type="GO" id="GO:0004852">
    <property type="term" value="F:uroporphyrinogen-III synthase activity"/>
    <property type="evidence" value="ECO:0007669"/>
    <property type="project" value="InterPro"/>
</dbReference>
<feature type="domain" description="Tetrapyrrole biosynthesis uroporphyrinogen III synthase" evidence="1">
    <location>
        <begin position="19"/>
        <end position="230"/>
    </location>
</feature>
<reference evidence="2 3" key="1">
    <citation type="submission" date="2018-08" db="EMBL/GenBank/DDBJ databases">
        <title>Henriciella mobilis sp. nov., isolated from seawater.</title>
        <authorList>
            <person name="Cheng H."/>
            <person name="Wu Y.-H."/>
            <person name="Xu X.-W."/>
            <person name="Guo L.-L."/>
        </authorList>
    </citation>
    <scope>NUCLEOTIDE SEQUENCE [LARGE SCALE GENOMIC DNA]</scope>
    <source>
        <strain evidence="2 3">JN25</strain>
    </source>
</reference>
<evidence type="ECO:0000313" key="2">
    <source>
        <dbReference type="EMBL" id="RIJ30557.1"/>
    </source>
</evidence>
<dbReference type="PANTHER" id="PTHR12390">
    <property type="entry name" value="UROPORPHYRINOGEN III SYNTHASE"/>
    <property type="match status" value="1"/>
</dbReference>
<sequence length="240" mass="25024">MADTAPPIIVTRTEPGASETAARLREKGLEAIVSPALELASRDEALPDLSEFGGLVFTSANGVRFFAEASEARDLPAWCVGPATASEALREGFSPVHQSSGNAHDLAHYIAHHWSGTRKALLHVANAAAKGDLACALETEGFDVTFAALYEARQAPSLSPDALALLKSGARTICLVHSAKGANAFLSLANGLNLSKTDFVVISPQAAASLEQVPSGGVHVARHPDEAHLMDCLDEALAGR</sequence>
<dbReference type="GO" id="GO:0005829">
    <property type="term" value="C:cytosol"/>
    <property type="evidence" value="ECO:0007669"/>
    <property type="project" value="TreeGrafter"/>
</dbReference>
<evidence type="ECO:0000313" key="3">
    <source>
        <dbReference type="Proteomes" id="UP000266385"/>
    </source>
</evidence>
<dbReference type="RefSeq" id="WP_119375867.1">
    <property type="nucleotide sequence ID" value="NZ_QWFX01000006.1"/>
</dbReference>
<protein>
    <submittedName>
        <fullName evidence="2">Uroporphyrinogen-III synthase</fullName>
    </submittedName>
</protein>
<keyword evidence="3" id="KW-1185">Reference proteome</keyword>
<dbReference type="SUPFAM" id="SSF69618">
    <property type="entry name" value="HemD-like"/>
    <property type="match status" value="1"/>
</dbReference>
<dbReference type="InterPro" id="IPR039793">
    <property type="entry name" value="UROS/Hem4"/>
</dbReference>
<accession>A0A399RKM0</accession>